<gene>
    <name evidence="12" type="ORF">FC51_GL000673</name>
</gene>
<proteinExistence type="predicted"/>
<dbReference type="PATRIC" id="fig|1423784.4.peg.674"/>
<dbReference type="SFLD" id="SFLDF00466">
    <property type="entry name" value="Pyruvoyl-dependent_histidine_d"/>
    <property type="match status" value="1"/>
</dbReference>
<dbReference type="Gene3D" id="3.50.20.10">
    <property type="entry name" value="Pyruvoyl-Dependent Histidine Decarboxylase, subunit B"/>
    <property type="match status" value="1"/>
</dbReference>
<comment type="subunit">
    <text evidence="6">The proenzyme is a hexamer of identical pi chains; each pi chain monomer is cleaved to form a small (or beta) chain and a large (or alpha) chain by non-hydrolytic self-catalysis.</text>
</comment>
<dbReference type="AlphaFoldDB" id="A0A0R1YTW3"/>
<dbReference type="SUPFAM" id="SSF56271">
    <property type="entry name" value="Pyruvoyl-dependent histidine and arginine decarboxylases"/>
    <property type="match status" value="1"/>
</dbReference>
<comment type="caution">
    <text evidence="12">The sequence shown here is derived from an EMBL/GenBank/DDBJ whole genome shotgun (WGS) entry which is preliminary data.</text>
</comment>
<feature type="modified residue" description="Pyruvic acid (Ser)" evidence="10">
    <location>
        <position position="88"/>
    </location>
</feature>
<feature type="binding site" evidence="8">
    <location>
        <position position="69"/>
    </location>
    <ligand>
        <name>substrate</name>
    </ligand>
</feature>
<evidence type="ECO:0000256" key="11">
    <source>
        <dbReference type="PIRSR" id="PIRSR001341-5"/>
    </source>
</evidence>
<dbReference type="InterPro" id="IPR003427">
    <property type="entry name" value="His_de-COase_proenz"/>
</dbReference>
<dbReference type="SFLD" id="SFLDG01171">
    <property type="entry name" value="Pyruvoyl-dependent_histidine_d"/>
    <property type="match status" value="1"/>
</dbReference>
<feature type="site" description="Cleavage (non-hydrolytic)" evidence="9">
    <location>
        <begin position="87"/>
        <end position="88"/>
    </location>
</feature>
<keyword evidence="6" id="KW-0865">Zymogen</keyword>
<evidence type="ECO:0000313" key="13">
    <source>
        <dbReference type="Proteomes" id="UP000051957"/>
    </source>
</evidence>
<accession>A0A0R1YTW3</accession>
<evidence type="ECO:0000313" key="12">
    <source>
        <dbReference type="EMBL" id="KRM45968.1"/>
    </source>
</evidence>
<dbReference type="Pfam" id="PF02329">
    <property type="entry name" value="HDC"/>
    <property type="match status" value="1"/>
</dbReference>
<dbReference type="InterPro" id="IPR016104">
    <property type="entry name" value="Pyr-dep_his/arg-deCO2ase"/>
</dbReference>
<evidence type="ECO:0000256" key="3">
    <source>
        <dbReference type="ARBA" id="ARBA00023239"/>
    </source>
</evidence>
<dbReference type="Proteomes" id="UP000051957">
    <property type="component" value="Unassembled WGS sequence"/>
</dbReference>
<feature type="active site" description="Proton donor" evidence="7">
    <location>
        <position position="203"/>
    </location>
</feature>
<organism evidence="12 13">
    <name type="scientific">Lentilactobacillus parabuchneri DSM 5707 = NBRC 107865</name>
    <dbReference type="NCBI Taxonomy" id="1423784"/>
    <lineage>
        <taxon>Bacteria</taxon>
        <taxon>Bacillati</taxon>
        <taxon>Bacillota</taxon>
        <taxon>Bacilli</taxon>
        <taxon>Lactobacillales</taxon>
        <taxon>Lactobacillaceae</taxon>
        <taxon>Lentilactobacillus</taxon>
    </lineage>
</organism>
<evidence type="ECO:0000256" key="4">
    <source>
        <dbReference type="ARBA" id="ARBA00023317"/>
    </source>
</evidence>
<name>A0A0R1YTW3_9LACO</name>
<dbReference type="Gene3D" id="4.10.510.10">
    <property type="entry name" value="Pyruvoyl-Dependent Histidine Decarboxylas, subunit A"/>
    <property type="match status" value="1"/>
</dbReference>
<dbReference type="SFLD" id="SFLDS00055">
    <property type="entry name" value="Pyruvoyl-Dependent_Histidine/A"/>
    <property type="match status" value="1"/>
</dbReference>
<protein>
    <recommendedName>
        <fullName evidence="6">Histidine decarboxylase proenzyme</fullName>
    </recommendedName>
</protein>
<comment type="catalytic activity">
    <reaction evidence="5">
        <text>L-histidine + H(+) = histamine + CO2</text>
        <dbReference type="Rhea" id="RHEA:20840"/>
        <dbReference type="ChEBI" id="CHEBI:15378"/>
        <dbReference type="ChEBI" id="CHEBI:16526"/>
        <dbReference type="ChEBI" id="CHEBI:57595"/>
        <dbReference type="ChEBI" id="CHEBI:58432"/>
        <dbReference type="EC" id="4.1.1.22"/>
    </reaction>
</comment>
<evidence type="ECO:0000256" key="9">
    <source>
        <dbReference type="PIRSR" id="PIRSR001341-3"/>
    </source>
</evidence>
<comment type="cofactor">
    <cofactor evidence="1 6">
        <name>pyruvate</name>
        <dbReference type="ChEBI" id="CHEBI:15361"/>
    </cofactor>
</comment>
<keyword evidence="2 6" id="KW-0210">Decarboxylase</keyword>
<evidence type="ECO:0000256" key="1">
    <source>
        <dbReference type="ARBA" id="ARBA00001928"/>
    </source>
</evidence>
<evidence type="ECO:0000256" key="7">
    <source>
        <dbReference type="PIRSR" id="PIRSR001341-1"/>
    </source>
</evidence>
<evidence type="ECO:0000256" key="6">
    <source>
        <dbReference type="PIRNR" id="PIRNR001341"/>
    </source>
</evidence>
<feature type="chain" id="PRO_5036525399" description="Histidine decarboxylase beta chain" evidence="11">
    <location>
        <begin position="1"/>
        <end position="87"/>
    </location>
</feature>
<dbReference type="GO" id="GO:0006547">
    <property type="term" value="P:L-histidine metabolic process"/>
    <property type="evidence" value="ECO:0007669"/>
    <property type="project" value="UniProtKB-UniRule"/>
</dbReference>
<dbReference type="InterPro" id="IPR016105">
    <property type="entry name" value="Pyr-dep_his/arg-deCO2ase_sand"/>
</dbReference>
<evidence type="ECO:0000256" key="8">
    <source>
        <dbReference type="PIRSR" id="PIRSR001341-2"/>
    </source>
</evidence>
<evidence type="ECO:0000256" key="10">
    <source>
        <dbReference type="PIRSR" id="PIRSR001341-4"/>
    </source>
</evidence>
<keyword evidence="4 6" id="KW-0670">Pyruvate</keyword>
<evidence type="ECO:0000256" key="5">
    <source>
        <dbReference type="ARBA" id="ARBA00047889"/>
    </source>
</evidence>
<evidence type="ECO:0000256" key="2">
    <source>
        <dbReference type="ARBA" id="ARBA00022793"/>
    </source>
</evidence>
<dbReference type="PIRSF" id="PIRSF001341">
    <property type="entry name" value="His_decarboxylas"/>
    <property type="match status" value="1"/>
</dbReference>
<dbReference type="EMBL" id="AZGK01000012">
    <property type="protein sequence ID" value="KRM45968.1"/>
    <property type="molecule type" value="Genomic_DNA"/>
</dbReference>
<dbReference type="InterPro" id="IPR016106">
    <property type="entry name" value="Pyr-dep_his-deCO2ase_N"/>
</dbReference>
<dbReference type="NCBIfam" id="TIGR00541">
    <property type="entry name" value="hisDCase_pyru"/>
    <property type="match status" value="1"/>
</dbReference>
<keyword evidence="3 6" id="KW-0456">Lyase</keyword>
<reference evidence="12 13" key="1">
    <citation type="journal article" date="2015" name="Genome Announc.">
        <title>Expanding the biotechnology potential of lactobacilli through comparative genomics of 213 strains and associated genera.</title>
        <authorList>
            <person name="Sun Z."/>
            <person name="Harris H.M."/>
            <person name="McCann A."/>
            <person name="Guo C."/>
            <person name="Argimon S."/>
            <person name="Zhang W."/>
            <person name="Yang X."/>
            <person name="Jeffery I.B."/>
            <person name="Cooney J.C."/>
            <person name="Kagawa T.F."/>
            <person name="Liu W."/>
            <person name="Song Y."/>
            <person name="Salvetti E."/>
            <person name="Wrobel A."/>
            <person name="Rasinkangas P."/>
            <person name="Parkhill J."/>
            <person name="Rea M.C."/>
            <person name="O'Sullivan O."/>
            <person name="Ritari J."/>
            <person name="Douillard F.P."/>
            <person name="Paul Ross R."/>
            <person name="Yang R."/>
            <person name="Briner A.E."/>
            <person name="Felis G.E."/>
            <person name="de Vos W.M."/>
            <person name="Barrangou R."/>
            <person name="Klaenhammer T.R."/>
            <person name="Caufield P.W."/>
            <person name="Cui Y."/>
            <person name="Zhang H."/>
            <person name="O'Toole P.W."/>
        </authorList>
    </citation>
    <scope>NUCLEOTIDE SEQUENCE [LARGE SCALE GENOMIC DNA]</scope>
    <source>
        <strain evidence="12 13">DSM 5707</strain>
    </source>
</reference>
<feature type="binding site" evidence="8">
    <location>
        <position position="87"/>
    </location>
    <ligand>
        <name>substrate</name>
    </ligand>
</feature>
<feature type="chain" id="PRO_5036525398" description="Histidine decarboxylase alpha chain" evidence="11">
    <location>
        <begin position="88"/>
        <end position="321"/>
    </location>
</feature>
<dbReference type="GO" id="GO:0004398">
    <property type="term" value="F:histidine decarboxylase activity"/>
    <property type="evidence" value="ECO:0007669"/>
    <property type="project" value="UniProtKB-UniRule"/>
</dbReference>
<sequence length="321" mass="35056">MEVTIMSEFDKKLNTLGVDRISVSPYKKWSRGYMEPGNIGNGYVSGLKVDAGVVDKTDDMILDGIVSYDRAETKNAYIGQINMTTASSFSGVGGTVLGYDILRNPEVDKAKPLFTEKQWDGSELPIYDAKPLQDTLVEYFGTKDDMRHYPAPGAFVCCANKGVTAERPKNDEDMKPGQGYGVWSAIAISFAKDPTKYSSMYVEDAGVWETPNEDELIEYLKGRRNAMAKSIAACGENTAGENGGAVFTSSWIGFAHAMMKPGQVGNAITVAPYIAMPVDSIPGGSILTPDTDMDIMQNLTMPEWLDKMGYQSLTKDGNIKY</sequence>